<proteinExistence type="predicted"/>
<evidence type="ECO:0000313" key="1">
    <source>
        <dbReference type="EMBL" id="MBD1373675.1"/>
    </source>
</evidence>
<name>A0A926ND84_9BACL</name>
<dbReference type="AlphaFoldDB" id="A0A926ND84"/>
<accession>A0A926ND84</accession>
<keyword evidence="2" id="KW-1185">Reference proteome</keyword>
<dbReference type="RefSeq" id="WP_191142672.1">
    <property type="nucleotide sequence ID" value="NZ_JACXAH010000033.1"/>
</dbReference>
<protein>
    <submittedName>
        <fullName evidence="1">DUF2750 domain-containing protein</fullName>
    </submittedName>
</protein>
<dbReference type="EMBL" id="JACXAH010000033">
    <property type="protein sequence ID" value="MBD1373675.1"/>
    <property type="molecule type" value="Genomic_DNA"/>
</dbReference>
<dbReference type="Pfam" id="PF11042">
    <property type="entry name" value="DUF2750"/>
    <property type="match status" value="1"/>
</dbReference>
<gene>
    <name evidence="1" type="ORF">IC620_15110</name>
</gene>
<sequence>MSINEEQLTAVLALSGPKRYSHFIGRVVNFEEAWGLWNDGWALAQTDEQQPAFPLWPAREYAQKCATGDWINYKPEIIPLEDLMHELLPILRNDGILPAVFMTPHEKGVTPTVEEFLKDLEFELTKY</sequence>
<organism evidence="1 2">
    <name type="scientific">Polycladospora coralii</name>
    <dbReference type="NCBI Taxonomy" id="2771432"/>
    <lineage>
        <taxon>Bacteria</taxon>
        <taxon>Bacillati</taxon>
        <taxon>Bacillota</taxon>
        <taxon>Bacilli</taxon>
        <taxon>Bacillales</taxon>
        <taxon>Thermoactinomycetaceae</taxon>
        <taxon>Polycladospora</taxon>
    </lineage>
</organism>
<reference evidence="2" key="1">
    <citation type="submission" date="2022-10" db="EMBL/GenBank/DDBJ databases">
        <title>A novel bacterium of genus Hazenella, isolated from South China Sea.</title>
        <authorList>
            <person name="Huang H."/>
            <person name="Mo K."/>
            <person name="Hu Y."/>
        </authorList>
    </citation>
    <scope>NUCLEOTIDE SEQUENCE [LARGE SCALE GENOMIC DNA]</scope>
    <source>
        <strain evidence="2">IB182357</strain>
    </source>
</reference>
<comment type="caution">
    <text evidence="1">The sequence shown here is derived from an EMBL/GenBank/DDBJ whole genome shotgun (WGS) entry which is preliminary data.</text>
</comment>
<dbReference type="InterPro" id="IPR021284">
    <property type="entry name" value="DUF2750"/>
</dbReference>
<dbReference type="Proteomes" id="UP000661691">
    <property type="component" value="Unassembled WGS sequence"/>
</dbReference>
<evidence type="ECO:0000313" key="2">
    <source>
        <dbReference type="Proteomes" id="UP000661691"/>
    </source>
</evidence>